<organism evidence="6 7">
    <name type="scientific">Nocardia arthritidis</name>
    <dbReference type="NCBI Taxonomy" id="228602"/>
    <lineage>
        <taxon>Bacteria</taxon>
        <taxon>Bacillati</taxon>
        <taxon>Actinomycetota</taxon>
        <taxon>Actinomycetes</taxon>
        <taxon>Mycobacteriales</taxon>
        <taxon>Nocardiaceae</taxon>
        <taxon>Nocardia</taxon>
    </lineage>
</organism>
<keyword evidence="7" id="KW-1185">Reference proteome</keyword>
<evidence type="ECO:0000256" key="4">
    <source>
        <dbReference type="PROSITE-ProRule" id="PRU00335"/>
    </source>
</evidence>
<reference evidence="6 7" key="1">
    <citation type="journal article" date="2019" name="ACS Chem. Biol.">
        <title>Identification and Mobilization of a Cryptic Antibiotic Biosynthesis Gene Locus from a Human-Pathogenic Nocardia Isolate.</title>
        <authorList>
            <person name="Herisse M."/>
            <person name="Ishida K."/>
            <person name="Porter J.L."/>
            <person name="Howden B."/>
            <person name="Hertweck C."/>
            <person name="Stinear T.P."/>
            <person name="Pidot S.J."/>
        </authorList>
    </citation>
    <scope>NUCLEOTIDE SEQUENCE [LARGE SCALE GENOMIC DNA]</scope>
    <source>
        <strain evidence="6 7">AUSMDU00012717</strain>
    </source>
</reference>
<evidence type="ECO:0000313" key="7">
    <source>
        <dbReference type="Proteomes" id="UP000503540"/>
    </source>
</evidence>
<dbReference type="SUPFAM" id="SSF46689">
    <property type="entry name" value="Homeodomain-like"/>
    <property type="match status" value="1"/>
</dbReference>
<proteinExistence type="predicted"/>
<protein>
    <submittedName>
        <fullName evidence="6">TetR family transcriptional regulator</fullName>
    </submittedName>
</protein>
<dbReference type="SUPFAM" id="SSF48498">
    <property type="entry name" value="Tetracyclin repressor-like, C-terminal domain"/>
    <property type="match status" value="1"/>
</dbReference>
<dbReference type="Gene3D" id="1.10.357.10">
    <property type="entry name" value="Tetracycline Repressor, domain 2"/>
    <property type="match status" value="1"/>
</dbReference>
<dbReference type="Pfam" id="PF21351">
    <property type="entry name" value="TetR_C_41"/>
    <property type="match status" value="1"/>
</dbReference>
<keyword evidence="1" id="KW-0805">Transcription regulation</keyword>
<keyword evidence="2 4" id="KW-0238">DNA-binding</keyword>
<feature type="DNA-binding region" description="H-T-H motif" evidence="4">
    <location>
        <begin position="34"/>
        <end position="53"/>
    </location>
</feature>
<dbReference type="PRINTS" id="PR00455">
    <property type="entry name" value="HTHTETR"/>
</dbReference>
<dbReference type="InterPro" id="IPR009057">
    <property type="entry name" value="Homeodomain-like_sf"/>
</dbReference>
<dbReference type="GO" id="GO:0003700">
    <property type="term" value="F:DNA-binding transcription factor activity"/>
    <property type="evidence" value="ECO:0007669"/>
    <property type="project" value="TreeGrafter"/>
</dbReference>
<evidence type="ECO:0000256" key="3">
    <source>
        <dbReference type="ARBA" id="ARBA00023163"/>
    </source>
</evidence>
<dbReference type="GO" id="GO:0000976">
    <property type="term" value="F:transcription cis-regulatory region binding"/>
    <property type="evidence" value="ECO:0007669"/>
    <property type="project" value="TreeGrafter"/>
</dbReference>
<accession>A0A6G9YE06</accession>
<dbReference type="EMBL" id="CP046172">
    <property type="protein sequence ID" value="QIS11307.1"/>
    <property type="molecule type" value="Genomic_DNA"/>
</dbReference>
<dbReference type="PANTHER" id="PTHR30055:SF234">
    <property type="entry name" value="HTH-TYPE TRANSCRIPTIONAL REGULATOR BETI"/>
    <property type="match status" value="1"/>
</dbReference>
<dbReference type="InterPro" id="IPR050109">
    <property type="entry name" value="HTH-type_TetR-like_transc_reg"/>
</dbReference>
<dbReference type="InterPro" id="IPR001647">
    <property type="entry name" value="HTH_TetR"/>
</dbReference>
<evidence type="ECO:0000313" key="6">
    <source>
        <dbReference type="EMBL" id="QIS11307.1"/>
    </source>
</evidence>
<name>A0A6G9YE06_9NOCA</name>
<keyword evidence="3" id="KW-0804">Transcription</keyword>
<dbReference type="PANTHER" id="PTHR30055">
    <property type="entry name" value="HTH-TYPE TRANSCRIPTIONAL REGULATOR RUTR"/>
    <property type="match status" value="1"/>
</dbReference>
<evidence type="ECO:0000256" key="1">
    <source>
        <dbReference type="ARBA" id="ARBA00023015"/>
    </source>
</evidence>
<dbReference type="PROSITE" id="PS50977">
    <property type="entry name" value="HTH_TETR_2"/>
    <property type="match status" value="1"/>
</dbReference>
<dbReference type="Proteomes" id="UP000503540">
    <property type="component" value="Chromosome"/>
</dbReference>
<evidence type="ECO:0000256" key="2">
    <source>
        <dbReference type="ARBA" id="ARBA00023125"/>
    </source>
</evidence>
<evidence type="ECO:0000259" key="5">
    <source>
        <dbReference type="PROSITE" id="PS50977"/>
    </source>
</evidence>
<dbReference type="InterPro" id="IPR036271">
    <property type="entry name" value="Tet_transcr_reg_TetR-rel_C_sf"/>
</dbReference>
<dbReference type="Pfam" id="PF00440">
    <property type="entry name" value="TetR_N"/>
    <property type="match status" value="1"/>
</dbReference>
<sequence>MQSRSQEDRSRVTRTALEQAGRTLFAEQGFLAVSTDEIVAAAGVTRGALNYHYGDKRGLFLAVLERMERENSAEIQAAIATVADPGDLVETVDVGLRVFLEICQRPDMVQIALSDAPGVLGWQAWREFEARHGLGLITAQLEQAQAAGLLVDMPISMLAKLLLSAITEAGLLVAQTDDRAAASADAAATLAAIVRGLLRGAEPRRAVTDQLAEPGTDGR</sequence>
<feature type="domain" description="HTH tetR-type" evidence="5">
    <location>
        <begin position="11"/>
        <end position="71"/>
    </location>
</feature>
<dbReference type="InterPro" id="IPR049484">
    <property type="entry name" value="Rv0078-like_C"/>
</dbReference>
<dbReference type="KEGG" id="nah:F5544_17155"/>
<dbReference type="AlphaFoldDB" id="A0A6G9YE06"/>
<gene>
    <name evidence="6" type="ORF">F5544_17155</name>
</gene>